<dbReference type="EMBL" id="JAODUP010000081">
    <property type="protein sequence ID" value="KAK2163361.1"/>
    <property type="molecule type" value="Genomic_DNA"/>
</dbReference>
<evidence type="ECO:0000259" key="4">
    <source>
        <dbReference type="PROSITE" id="PS51673"/>
    </source>
</evidence>
<reference evidence="6" key="1">
    <citation type="journal article" date="2023" name="Mol. Biol. Evol.">
        <title>Third-Generation Sequencing Reveals the Adaptive Role of the Epigenome in Three Deep-Sea Polychaetes.</title>
        <authorList>
            <person name="Perez M."/>
            <person name="Aroh O."/>
            <person name="Sun Y."/>
            <person name="Lan Y."/>
            <person name="Juniper S.K."/>
            <person name="Young C.R."/>
            <person name="Angers B."/>
            <person name="Qian P.Y."/>
        </authorList>
    </citation>
    <scope>NUCLEOTIDE SEQUENCE</scope>
    <source>
        <strain evidence="6">P08H-3</strain>
    </source>
</reference>
<comment type="similarity">
    <text evidence="1">Belongs to the SZRD1 family.</text>
</comment>
<keyword evidence="7" id="KW-1185">Reference proteome</keyword>
<evidence type="ECO:0000256" key="1">
    <source>
        <dbReference type="ARBA" id="ARBA00007124"/>
    </source>
</evidence>
<dbReference type="PANTHER" id="PTHR31796:SF2">
    <property type="entry name" value="SUZ DOMAIN-CONTAINING PROTEIN 1"/>
    <property type="match status" value="1"/>
</dbReference>
<dbReference type="PROSITE" id="PS51938">
    <property type="entry name" value="SUZ_C"/>
    <property type="match status" value="1"/>
</dbReference>
<feature type="compositionally biased region" description="Polar residues" evidence="3">
    <location>
        <begin position="39"/>
        <end position="55"/>
    </location>
</feature>
<feature type="compositionally biased region" description="Acidic residues" evidence="3">
    <location>
        <begin position="1"/>
        <end position="17"/>
    </location>
</feature>
<evidence type="ECO:0000313" key="6">
    <source>
        <dbReference type="EMBL" id="KAK2163361.1"/>
    </source>
</evidence>
<feature type="domain" description="SUZ-C" evidence="5">
    <location>
        <begin position="107"/>
        <end position="151"/>
    </location>
</feature>
<dbReference type="AlphaFoldDB" id="A0AAD9NCP2"/>
<dbReference type="Pfam" id="PF12901">
    <property type="entry name" value="SUZ-C"/>
    <property type="match status" value="1"/>
</dbReference>
<evidence type="ECO:0000259" key="5">
    <source>
        <dbReference type="PROSITE" id="PS51938"/>
    </source>
</evidence>
<dbReference type="InterPro" id="IPR024642">
    <property type="entry name" value="SUZ-C"/>
</dbReference>
<accession>A0AAD9NCP2</accession>
<name>A0AAD9NCP2_9ANNE</name>
<feature type="domain" description="SUZ" evidence="4">
    <location>
        <begin position="32"/>
        <end position="106"/>
    </location>
</feature>
<dbReference type="PROSITE" id="PS51673">
    <property type="entry name" value="SUZ"/>
    <property type="match status" value="1"/>
</dbReference>
<gene>
    <name evidence="6" type="ORF">LSH36_81g06046</name>
</gene>
<dbReference type="Proteomes" id="UP001208570">
    <property type="component" value="Unassembled WGS sequence"/>
</dbReference>
<protein>
    <recommendedName>
        <fullName evidence="2">SUZ RNA-binding domain-containing</fullName>
    </recommendedName>
</protein>
<dbReference type="InterPro" id="IPR039228">
    <property type="entry name" value="SZRD1"/>
</dbReference>
<feature type="region of interest" description="Disordered" evidence="3">
    <location>
        <begin position="104"/>
        <end position="154"/>
    </location>
</feature>
<dbReference type="Pfam" id="PF12752">
    <property type="entry name" value="SUZ"/>
    <property type="match status" value="1"/>
</dbReference>
<organism evidence="6 7">
    <name type="scientific">Paralvinella palmiformis</name>
    <dbReference type="NCBI Taxonomy" id="53620"/>
    <lineage>
        <taxon>Eukaryota</taxon>
        <taxon>Metazoa</taxon>
        <taxon>Spiralia</taxon>
        <taxon>Lophotrochozoa</taxon>
        <taxon>Annelida</taxon>
        <taxon>Polychaeta</taxon>
        <taxon>Sedentaria</taxon>
        <taxon>Canalipalpata</taxon>
        <taxon>Terebellida</taxon>
        <taxon>Terebelliformia</taxon>
        <taxon>Alvinellidae</taxon>
        <taxon>Paralvinella</taxon>
    </lineage>
</organism>
<dbReference type="InterPro" id="IPR024771">
    <property type="entry name" value="SUZ"/>
</dbReference>
<dbReference type="PANTHER" id="PTHR31796">
    <property type="entry name" value="SUZ DOMAIN-CONTAINING PROTEIN 1"/>
    <property type="match status" value="1"/>
</dbReference>
<feature type="region of interest" description="Disordered" evidence="3">
    <location>
        <begin position="1"/>
        <end position="87"/>
    </location>
</feature>
<comment type="caution">
    <text evidence="6">The sequence shown here is derived from an EMBL/GenBank/DDBJ whole genome shotgun (WGS) entry which is preliminary data.</text>
</comment>
<evidence type="ECO:0000313" key="7">
    <source>
        <dbReference type="Proteomes" id="UP001208570"/>
    </source>
</evidence>
<evidence type="ECO:0000256" key="3">
    <source>
        <dbReference type="SAM" id="MobiDB-lite"/>
    </source>
</evidence>
<proteinExistence type="inferred from homology"/>
<evidence type="ECO:0000256" key="2">
    <source>
        <dbReference type="ARBA" id="ARBA00044802"/>
    </source>
</evidence>
<sequence>MAEDDVGDTWEDLEDSGELDKQIQKLTVKPSDQEVLRQDGNSSVQEESDRLSYQPQVRILKRQPKPNDGTSQQATARLASARPTKTLAEREAAYAEARMRILGAPSADNEETIGRNGPIQISQQLDTAKVTENVVRQPKGPDGSKGFGDRDIPR</sequence>